<organism evidence="1 2">
    <name type="scientific">Leeuwenhoekiella aestuarii</name>
    <dbReference type="NCBI Taxonomy" id="2249426"/>
    <lineage>
        <taxon>Bacteria</taxon>
        <taxon>Pseudomonadati</taxon>
        <taxon>Bacteroidota</taxon>
        <taxon>Flavobacteriia</taxon>
        <taxon>Flavobacteriales</taxon>
        <taxon>Flavobacteriaceae</taxon>
        <taxon>Leeuwenhoekiella</taxon>
    </lineage>
</organism>
<dbReference type="EMBL" id="QOVI01000002">
    <property type="protein sequence ID" value="RXG16735.1"/>
    <property type="molecule type" value="Genomic_DNA"/>
</dbReference>
<dbReference type="InterPro" id="IPR008969">
    <property type="entry name" value="CarboxyPept-like_regulatory"/>
</dbReference>
<sequence length="229" mass="26383">MYFKLHIPEPCHEDWSLMTPASQGRFCASCKKEVVDFTELSRKQIADKVKNGEKICGRYRKDQLETTYFTPENKPFKNLGIAAAFTSLLALCEPAMGQETEVKTEQKDQYDGRNDHLFVSNKDVFTFNGTISEESDVPLPGVYVELINSGKTFQTDFDGNFTIKLSAEDFKKYNTIRCSYVGFEVQEFKLDKENLNRTFKLTMTEALMGEVIIIRNQNKQTKKPRSKYQ</sequence>
<comment type="caution">
    <text evidence="1">The sequence shown here is derived from an EMBL/GenBank/DDBJ whole genome shotgun (WGS) entry which is preliminary data.</text>
</comment>
<dbReference type="SUPFAM" id="SSF49464">
    <property type="entry name" value="Carboxypeptidase regulatory domain-like"/>
    <property type="match status" value="1"/>
</dbReference>
<reference evidence="1 2" key="1">
    <citation type="submission" date="2018-07" db="EMBL/GenBank/DDBJ databases">
        <title>Leeuwenhoekiella genomics.</title>
        <authorList>
            <person name="Tahon G."/>
            <person name="Willems A."/>
        </authorList>
    </citation>
    <scope>NUCLEOTIDE SEQUENCE [LARGE SCALE GENOMIC DNA]</scope>
    <source>
        <strain evidence="1 2">R-50232</strain>
    </source>
</reference>
<protein>
    <submittedName>
        <fullName evidence="1">Carboxypeptidase-like protein</fullName>
    </submittedName>
</protein>
<gene>
    <name evidence="1" type="ORF">DSM04_102316</name>
</gene>
<evidence type="ECO:0000313" key="2">
    <source>
        <dbReference type="Proteomes" id="UP000289821"/>
    </source>
</evidence>
<keyword evidence="1" id="KW-0645">Protease</keyword>
<evidence type="ECO:0000313" key="1">
    <source>
        <dbReference type="EMBL" id="RXG16735.1"/>
    </source>
</evidence>
<dbReference type="OrthoDB" id="7432683at2"/>
<name>A0A4V1KPN7_9FLAO</name>
<dbReference type="GO" id="GO:0004180">
    <property type="term" value="F:carboxypeptidase activity"/>
    <property type="evidence" value="ECO:0007669"/>
    <property type="project" value="UniProtKB-KW"/>
</dbReference>
<proteinExistence type="predicted"/>
<keyword evidence="2" id="KW-1185">Reference proteome</keyword>
<dbReference type="Pfam" id="PF13715">
    <property type="entry name" value="CarbopepD_reg_2"/>
    <property type="match status" value="1"/>
</dbReference>
<dbReference type="Gene3D" id="2.60.40.1120">
    <property type="entry name" value="Carboxypeptidase-like, regulatory domain"/>
    <property type="match status" value="1"/>
</dbReference>
<accession>A0A4V1KPN7</accession>
<dbReference type="AlphaFoldDB" id="A0A4V1KPN7"/>
<keyword evidence="1" id="KW-0378">Hydrolase</keyword>
<dbReference type="Proteomes" id="UP000289821">
    <property type="component" value="Unassembled WGS sequence"/>
</dbReference>
<keyword evidence="1" id="KW-0121">Carboxypeptidase</keyword>
<dbReference type="RefSeq" id="WP_128760396.1">
    <property type="nucleotide sequence ID" value="NZ_QOVI01000002.1"/>
</dbReference>